<dbReference type="STRING" id="151549.A0A4C1WQ02"/>
<dbReference type="FunFam" id="2.60.120.290:FF:000065">
    <property type="entry name" value="Uncharacterized protein, isoform E"/>
    <property type="match status" value="1"/>
</dbReference>
<proteinExistence type="predicted"/>
<feature type="region of interest" description="Disordered" evidence="3">
    <location>
        <begin position="1"/>
        <end position="36"/>
    </location>
</feature>
<evidence type="ECO:0000313" key="5">
    <source>
        <dbReference type="EMBL" id="GBP52187.1"/>
    </source>
</evidence>
<accession>A0A4C1WQ02</accession>
<comment type="caution">
    <text evidence="2">Lacks conserved residue(s) required for the propagation of feature annotation.</text>
</comment>
<name>A0A4C1WQ02_EUMVA</name>
<evidence type="ECO:0000313" key="6">
    <source>
        <dbReference type="Proteomes" id="UP000299102"/>
    </source>
</evidence>
<evidence type="ECO:0000256" key="2">
    <source>
        <dbReference type="PROSITE-ProRule" id="PRU00059"/>
    </source>
</evidence>
<evidence type="ECO:0000256" key="3">
    <source>
        <dbReference type="SAM" id="MobiDB-lite"/>
    </source>
</evidence>
<organism evidence="5 6">
    <name type="scientific">Eumeta variegata</name>
    <name type="common">Bagworm moth</name>
    <name type="synonym">Eumeta japonica</name>
    <dbReference type="NCBI Taxonomy" id="151549"/>
    <lineage>
        <taxon>Eukaryota</taxon>
        <taxon>Metazoa</taxon>
        <taxon>Ecdysozoa</taxon>
        <taxon>Arthropoda</taxon>
        <taxon>Hexapoda</taxon>
        <taxon>Insecta</taxon>
        <taxon>Pterygota</taxon>
        <taxon>Neoptera</taxon>
        <taxon>Endopterygota</taxon>
        <taxon>Lepidoptera</taxon>
        <taxon>Glossata</taxon>
        <taxon>Ditrysia</taxon>
        <taxon>Tineoidea</taxon>
        <taxon>Psychidae</taxon>
        <taxon>Oiketicinae</taxon>
        <taxon>Eumeta</taxon>
    </lineage>
</organism>
<keyword evidence="1" id="KW-1015">Disulfide bond</keyword>
<dbReference type="PANTHER" id="PTHR47537:SF3">
    <property type="entry name" value="CUB DOMAIN-CONTAINING PROTEIN"/>
    <property type="match status" value="1"/>
</dbReference>
<keyword evidence="6" id="KW-1185">Reference proteome</keyword>
<evidence type="ECO:0000259" key="4">
    <source>
        <dbReference type="PROSITE" id="PS01180"/>
    </source>
</evidence>
<dbReference type="Pfam" id="PF00431">
    <property type="entry name" value="CUB"/>
    <property type="match status" value="1"/>
</dbReference>
<dbReference type="SMART" id="SM00042">
    <property type="entry name" value="CUB"/>
    <property type="match status" value="1"/>
</dbReference>
<comment type="caution">
    <text evidence="5">The sequence shown here is derived from an EMBL/GenBank/DDBJ whole genome shotgun (WGS) entry which is preliminary data.</text>
</comment>
<dbReference type="InterPro" id="IPR053207">
    <property type="entry name" value="Non-NMDA_GluR_Accessory"/>
</dbReference>
<dbReference type="InterPro" id="IPR000859">
    <property type="entry name" value="CUB_dom"/>
</dbReference>
<dbReference type="EMBL" id="BGZK01000597">
    <property type="protein sequence ID" value="GBP52187.1"/>
    <property type="molecule type" value="Genomic_DNA"/>
</dbReference>
<gene>
    <name evidence="5" type="ORF">EVAR_87572_1</name>
</gene>
<dbReference type="AlphaFoldDB" id="A0A4C1WQ02"/>
<protein>
    <recommendedName>
        <fullName evidence="4">CUB domain-containing protein</fullName>
    </recommendedName>
</protein>
<dbReference type="PANTHER" id="PTHR47537">
    <property type="entry name" value="CUBILIN"/>
    <property type="match status" value="1"/>
</dbReference>
<dbReference type="Proteomes" id="UP000299102">
    <property type="component" value="Unassembled WGS sequence"/>
</dbReference>
<dbReference type="Gene3D" id="2.60.120.290">
    <property type="entry name" value="Spermadhesin, CUB domain"/>
    <property type="match status" value="3"/>
</dbReference>
<evidence type="ECO:0000256" key="1">
    <source>
        <dbReference type="ARBA" id="ARBA00023157"/>
    </source>
</evidence>
<dbReference type="SUPFAM" id="SSF49854">
    <property type="entry name" value="Spermadhesin, CUB domain"/>
    <property type="match status" value="3"/>
</dbReference>
<dbReference type="GO" id="GO:0005886">
    <property type="term" value="C:plasma membrane"/>
    <property type="evidence" value="ECO:0007669"/>
    <property type="project" value="TreeGrafter"/>
</dbReference>
<feature type="domain" description="CUB" evidence="4">
    <location>
        <begin position="198"/>
        <end position="346"/>
    </location>
</feature>
<dbReference type="OrthoDB" id="10037824at2759"/>
<sequence>MSLPNPAEQQNNKSGRKQSGPARARRDAEKQHNAAGAGRALMLSCNRTYMGDVGRTYELEVRRPREDHLPFVCHLNFTALGGDYGDIIQLTFDTFTVGKFVSFTTDGCPDGHMTIVERSPSPPTGQWCGSAWGYTVYFSESNSINMTLRLDKLSQQGVGYNFDFKLAYKFLKRSEARLRYGNTTVGAWRGERVPGTYCDRLLSDCDLRACRIQSPNFPGVYPRNATCTYRIEHTKIPADKHVMLAVRQTNSHKIHIKDQIVKYDRSQRVLKIWDQCNVVQDYLTVWDGAAHDSPVLVRLCGGDAVPDIVSRGPNMLLEFHTSPYDNPFHPVPLSYLPGFELEVQVLYVDKNSHSYVREHGRCRFVLRSSDRTSGVLRNPRHSLPPNTSCVYYFQGRPNEIVWVSFVKYHSAGTDPAGFDQQKDCSSQLTIWDGAAPDADLDGRVRYGSAAGAGTTRTALGSHPLRYRWSRSKPIKNCRARMRTYSMFEQLERPGSEQGSVLGSFCREESPRLCDHALLSNATRATRPCAPSESYITSGPSLTILQVKYDQV</sequence>
<dbReference type="CDD" id="cd00041">
    <property type="entry name" value="CUB"/>
    <property type="match status" value="1"/>
</dbReference>
<dbReference type="PROSITE" id="PS01180">
    <property type="entry name" value="CUB"/>
    <property type="match status" value="1"/>
</dbReference>
<reference evidence="5 6" key="1">
    <citation type="journal article" date="2019" name="Commun. Biol.">
        <title>The bagworm genome reveals a unique fibroin gene that provides high tensile strength.</title>
        <authorList>
            <person name="Kono N."/>
            <person name="Nakamura H."/>
            <person name="Ohtoshi R."/>
            <person name="Tomita M."/>
            <person name="Numata K."/>
            <person name="Arakawa K."/>
        </authorList>
    </citation>
    <scope>NUCLEOTIDE SEQUENCE [LARGE SCALE GENOMIC DNA]</scope>
</reference>
<dbReference type="InterPro" id="IPR035914">
    <property type="entry name" value="Sperma_CUB_dom_sf"/>
</dbReference>